<proteinExistence type="predicted"/>
<dbReference type="Proteomes" id="UP000297567">
    <property type="component" value="Unassembled WGS sequence"/>
</dbReference>
<accession>A0A4Z1A505</accession>
<keyword evidence="2" id="KW-1185">Reference proteome</keyword>
<name>A0A4Z1A505_9LEPT</name>
<dbReference type="SUPFAM" id="SSF46785">
    <property type="entry name" value="Winged helix' DNA-binding domain"/>
    <property type="match status" value="1"/>
</dbReference>
<reference evidence="1" key="1">
    <citation type="journal article" date="2019" name="PLoS Negl. Trop. Dis.">
        <title>Revisiting the worldwide diversity of Leptospira species in the environment.</title>
        <authorList>
            <person name="Vincent A.T."/>
            <person name="Schiettekatte O."/>
            <person name="Bourhy P."/>
            <person name="Veyrier F.J."/>
            <person name="Picardeau M."/>
        </authorList>
    </citation>
    <scope>NUCLEOTIDE SEQUENCE [LARGE SCALE GENOMIC DNA]</scope>
    <source>
        <strain evidence="1">201702451</strain>
    </source>
</reference>
<sequence>MKGKERTGVWVAQWMYDLDLNPNQIRLYAEIVSLDAKEGCYASNEYFAKILHLKADTISRLVSQLKGKGLLVQTHFDGRKRFLKPVVKEGQGSKGALALRSPDESAKRVGESLGRLSKADPLSREVSSYTLQKQNKLHLNSKPFCEEKWKEFQRWMEESMSPSTRLSLVQLKGPEELSGLQKRYWERWLATPRP</sequence>
<organism evidence="1 2">
    <name type="scientific">Leptospira jelokensis</name>
    <dbReference type="NCBI Taxonomy" id="2484931"/>
    <lineage>
        <taxon>Bacteria</taxon>
        <taxon>Pseudomonadati</taxon>
        <taxon>Spirochaetota</taxon>
        <taxon>Spirochaetia</taxon>
        <taxon>Leptospirales</taxon>
        <taxon>Leptospiraceae</taxon>
        <taxon>Leptospira</taxon>
    </lineage>
</organism>
<evidence type="ECO:0000313" key="2">
    <source>
        <dbReference type="Proteomes" id="UP000297567"/>
    </source>
</evidence>
<dbReference type="EMBL" id="RQGH01000003">
    <property type="protein sequence ID" value="TGL77268.1"/>
    <property type="molecule type" value="Genomic_DNA"/>
</dbReference>
<dbReference type="InterPro" id="IPR036390">
    <property type="entry name" value="WH_DNA-bd_sf"/>
</dbReference>
<protein>
    <submittedName>
        <fullName evidence="1">Helix-turn-helix domain-containing protein</fullName>
    </submittedName>
</protein>
<dbReference type="RefSeq" id="WP_135640316.1">
    <property type="nucleotide sequence ID" value="NZ_RQGH01000003.1"/>
</dbReference>
<dbReference type="AlphaFoldDB" id="A0A4Z1A505"/>
<comment type="caution">
    <text evidence="1">The sequence shown here is derived from an EMBL/GenBank/DDBJ whole genome shotgun (WGS) entry which is preliminary data.</text>
</comment>
<gene>
    <name evidence="1" type="ORF">EHQ62_00215</name>
</gene>
<evidence type="ECO:0000313" key="1">
    <source>
        <dbReference type="EMBL" id="TGL77268.1"/>
    </source>
</evidence>
<dbReference type="Pfam" id="PF13730">
    <property type="entry name" value="HTH_36"/>
    <property type="match status" value="1"/>
</dbReference>